<dbReference type="GeneID" id="106819072"/>
<feature type="transmembrane region" description="Helical" evidence="8">
    <location>
        <begin position="260"/>
        <end position="287"/>
    </location>
</feature>
<dbReference type="InterPro" id="IPR015526">
    <property type="entry name" value="Frizzled/SFRP"/>
</dbReference>
<accession>A0ABM1F447</accession>
<keyword evidence="6 8" id="KW-0472">Membrane</keyword>
<name>A0ABM1F447_PRICU</name>
<sequence>MRCRRTVQRIWSNIQDRYVVINRTGRGRSSHCAQKCGQPVVFRRSDVEFARVWMTIWASLCFLSSLFTVATFSLDASRFRYPERPIVAMALCYMLYCVGYFIRLRAGHAAVACDARVAPSDGGPILIQEGLENTKCAVVFLLLYYFGMAGALWWVMLALTWFLAAGLRWPHEAVARHSSYFHLAAWGVAAVKTIVILVLRDVDGDELTGLCHVGNQSRGSLLGFVLAPLVAYLAIGAALLAAGVVAAARGRRRGEKLDARLVRVAVFAMLYPIPAACVVACHLYEYVNRDAWTAPLGGAAGGVAAAVPNVEMFMLKTFMCLVVGLTSGVWVWSRRTIDAWRQLADRLTLHRFGKKRAPGVGRDFERAGAAAHQQRPPVHYRTVIAVVDAKRNKSSGSETVV</sequence>
<dbReference type="PRINTS" id="PR00489">
    <property type="entry name" value="FRIZZLED"/>
</dbReference>
<keyword evidence="10" id="KW-1185">Reference proteome</keyword>
<evidence type="ECO:0000256" key="5">
    <source>
        <dbReference type="ARBA" id="ARBA00022989"/>
    </source>
</evidence>
<dbReference type="SMART" id="SM01330">
    <property type="entry name" value="Frizzled"/>
    <property type="match status" value="1"/>
</dbReference>
<comment type="subcellular location">
    <subcellularLocation>
        <location evidence="1">Membrane</location>
        <topology evidence="1">Multi-pass membrane protein</topology>
    </subcellularLocation>
</comment>
<keyword evidence="5 8" id="KW-1133">Transmembrane helix</keyword>
<dbReference type="Proteomes" id="UP000695022">
    <property type="component" value="Unplaced"/>
</dbReference>
<organism evidence="10 11">
    <name type="scientific">Priapulus caudatus</name>
    <name type="common">Priapulid worm</name>
    <dbReference type="NCBI Taxonomy" id="37621"/>
    <lineage>
        <taxon>Eukaryota</taxon>
        <taxon>Metazoa</taxon>
        <taxon>Ecdysozoa</taxon>
        <taxon>Scalidophora</taxon>
        <taxon>Priapulida</taxon>
        <taxon>Priapulimorpha</taxon>
        <taxon>Priapulimorphida</taxon>
        <taxon>Priapulidae</taxon>
        <taxon>Priapulus</taxon>
    </lineage>
</organism>
<proteinExistence type="inferred from homology"/>
<dbReference type="Pfam" id="PF01534">
    <property type="entry name" value="Frizzled"/>
    <property type="match status" value="1"/>
</dbReference>
<evidence type="ECO:0000313" key="11">
    <source>
        <dbReference type="RefSeq" id="XP_014679218.1"/>
    </source>
</evidence>
<keyword evidence="4 8" id="KW-0812">Transmembrane</keyword>
<feature type="domain" description="G-protein coupled receptors family 2 profile 2" evidence="9">
    <location>
        <begin position="50"/>
        <end position="339"/>
    </location>
</feature>
<dbReference type="PANTHER" id="PTHR11309">
    <property type="entry name" value="FRIZZLED"/>
    <property type="match status" value="1"/>
</dbReference>
<evidence type="ECO:0000256" key="1">
    <source>
        <dbReference type="ARBA" id="ARBA00004141"/>
    </source>
</evidence>
<keyword evidence="3" id="KW-0217">Developmental protein</keyword>
<feature type="transmembrane region" description="Helical" evidence="8">
    <location>
        <begin position="52"/>
        <end position="74"/>
    </location>
</feature>
<gene>
    <name evidence="11" type="primary">LOC106819072</name>
</gene>
<protein>
    <submittedName>
        <fullName evidence="11">Frizzled-9-like</fullName>
    </submittedName>
</protein>
<feature type="transmembrane region" description="Helical" evidence="8">
    <location>
        <begin position="219"/>
        <end position="248"/>
    </location>
</feature>
<evidence type="ECO:0000256" key="2">
    <source>
        <dbReference type="ARBA" id="ARBA00008077"/>
    </source>
</evidence>
<evidence type="ECO:0000256" key="4">
    <source>
        <dbReference type="ARBA" id="ARBA00022692"/>
    </source>
</evidence>
<dbReference type="PROSITE" id="PS50261">
    <property type="entry name" value="G_PROTEIN_RECEP_F2_4"/>
    <property type="match status" value="1"/>
</dbReference>
<evidence type="ECO:0000256" key="7">
    <source>
        <dbReference type="ARBA" id="ARBA00023170"/>
    </source>
</evidence>
<dbReference type="RefSeq" id="XP_014679218.1">
    <property type="nucleotide sequence ID" value="XM_014823732.1"/>
</dbReference>
<evidence type="ECO:0000256" key="6">
    <source>
        <dbReference type="ARBA" id="ARBA00023136"/>
    </source>
</evidence>
<evidence type="ECO:0000259" key="9">
    <source>
        <dbReference type="PROSITE" id="PS50261"/>
    </source>
</evidence>
<dbReference type="InterPro" id="IPR000539">
    <property type="entry name" value="Frizzled/Smoothened_7TM"/>
</dbReference>
<comment type="similarity">
    <text evidence="2">Belongs to the G-protein coupled receptor Fz/Smo family.</text>
</comment>
<reference evidence="11" key="1">
    <citation type="submission" date="2025-08" db="UniProtKB">
        <authorList>
            <consortium name="RefSeq"/>
        </authorList>
    </citation>
    <scope>IDENTIFICATION</scope>
</reference>
<evidence type="ECO:0000313" key="10">
    <source>
        <dbReference type="Proteomes" id="UP000695022"/>
    </source>
</evidence>
<dbReference type="Gene3D" id="1.20.1070.10">
    <property type="entry name" value="Rhodopsin 7-helix transmembrane proteins"/>
    <property type="match status" value="1"/>
</dbReference>
<keyword evidence="7" id="KW-0675">Receptor</keyword>
<dbReference type="InterPro" id="IPR017981">
    <property type="entry name" value="GPCR_2-like_7TM"/>
</dbReference>
<feature type="transmembrane region" description="Helical" evidence="8">
    <location>
        <begin position="142"/>
        <end position="167"/>
    </location>
</feature>
<feature type="transmembrane region" description="Helical" evidence="8">
    <location>
        <begin position="313"/>
        <end position="332"/>
    </location>
</feature>
<feature type="transmembrane region" description="Helical" evidence="8">
    <location>
        <begin position="86"/>
        <end position="102"/>
    </location>
</feature>
<evidence type="ECO:0000256" key="8">
    <source>
        <dbReference type="SAM" id="Phobius"/>
    </source>
</evidence>
<evidence type="ECO:0000256" key="3">
    <source>
        <dbReference type="ARBA" id="ARBA00022473"/>
    </source>
</evidence>